<evidence type="ECO:0000259" key="1">
    <source>
        <dbReference type="Pfam" id="PF01966"/>
    </source>
</evidence>
<accession>A0A117LU73</accession>
<dbReference type="InterPro" id="IPR006674">
    <property type="entry name" value="HD_domain"/>
</dbReference>
<comment type="caution">
    <text evidence="2">The sequence shown here is derived from an EMBL/GenBank/DDBJ whole genome shotgun (WGS) entry which is preliminary data.</text>
</comment>
<name>A0A117LU73_9BACT</name>
<dbReference type="Proteomes" id="UP000053469">
    <property type="component" value="Unassembled WGS sequence"/>
</dbReference>
<feature type="domain" description="HD" evidence="1">
    <location>
        <begin position="23"/>
        <end position="102"/>
    </location>
</feature>
<dbReference type="PANTHER" id="PTHR38659">
    <property type="entry name" value="METAL-DEPENDENT PHOSPHOHYDROLASE"/>
    <property type="match status" value="1"/>
</dbReference>
<dbReference type="Gene3D" id="1.10.3210.10">
    <property type="entry name" value="Hypothetical protein af1432"/>
    <property type="match status" value="1"/>
</dbReference>
<dbReference type="EMBL" id="LGGI01000003">
    <property type="protein sequence ID" value="KUK67569.1"/>
    <property type="molecule type" value="Genomic_DNA"/>
</dbReference>
<organism evidence="2 3">
    <name type="scientific">candidate division WS6 bacterium 36_33</name>
    <dbReference type="NCBI Taxonomy" id="1641388"/>
    <lineage>
        <taxon>Bacteria</taxon>
        <taxon>Candidatus Dojkabacteria</taxon>
    </lineage>
</organism>
<dbReference type="PANTHER" id="PTHR38659:SF1">
    <property type="entry name" value="METAL DEPENDENT PHOSPHOHYDROLASE"/>
    <property type="match status" value="1"/>
</dbReference>
<dbReference type="SUPFAM" id="SSF109604">
    <property type="entry name" value="HD-domain/PDEase-like"/>
    <property type="match status" value="1"/>
</dbReference>
<dbReference type="Pfam" id="PF01966">
    <property type="entry name" value="HD"/>
    <property type="match status" value="1"/>
</dbReference>
<dbReference type="GO" id="GO:0016787">
    <property type="term" value="F:hydrolase activity"/>
    <property type="evidence" value="ECO:0007669"/>
    <property type="project" value="UniProtKB-KW"/>
</dbReference>
<protein>
    <submittedName>
        <fullName evidence="2">Metal dependent phosphohydrolase</fullName>
    </submittedName>
</protein>
<dbReference type="CDD" id="cd00077">
    <property type="entry name" value="HDc"/>
    <property type="match status" value="1"/>
</dbReference>
<evidence type="ECO:0000313" key="2">
    <source>
        <dbReference type="EMBL" id="KUK67569.1"/>
    </source>
</evidence>
<dbReference type="AlphaFoldDB" id="A0A117LU73"/>
<gene>
    <name evidence="2" type="ORF">XD87_0047</name>
</gene>
<proteinExistence type="predicted"/>
<sequence length="193" mass="22426">MITRERVQELLDKYVTTEWLKLHMRESEVIMRRLAKHLGEDEELWGLSGLLHDIDYDYVNKDPDRHVVEFDKILEMEGIKIGEEIPEEMYHAIKAHYEENPAIEQKRESKLDYALSAAENLSGFLVACALVQPDKKISSVRVDSVLKKFKKKDFAKTVNRDLIYDIEKTGLSLEEFVKISLESIDEISDEIGL</sequence>
<dbReference type="InterPro" id="IPR003607">
    <property type="entry name" value="HD/PDEase_dom"/>
</dbReference>
<keyword evidence="2" id="KW-0378">Hydrolase</keyword>
<evidence type="ECO:0000313" key="3">
    <source>
        <dbReference type="Proteomes" id="UP000053469"/>
    </source>
</evidence>
<reference evidence="3" key="1">
    <citation type="journal article" date="2015" name="MBio">
        <title>Genome-Resolved Metagenomic Analysis Reveals Roles for Candidate Phyla and Other Microbial Community Members in Biogeochemical Transformations in Oil Reservoirs.</title>
        <authorList>
            <person name="Hu P."/>
            <person name="Tom L."/>
            <person name="Singh A."/>
            <person name="Thomas B.C."/>
            <person name="Baker B.J."/>
            <person name="Piceno Y.M."/>
            <person name="Andersen G.L."/>
            <person name="Banfield J.F."/>
        </authorList>
    </citation>
    <scope>NUCLEOTIDE SEQUENCE [LARGE SCALE GENOMIC DNA]</scope>
</reference>